<dbReference type="InterPro" id="IPR000515">
    <property type="entry name" value="MetI-like"/>
</dbReference>
<feature type="transmembrane region" description="Helical" evidence="7">
    <location>
        <begin position="101"/>
        <end position="127"/>
    </location>
</feature>
<comment type="similarity">
    <text evidence="7">Belongs to the binding-protein-dependent transport system permease family.</text>
</comment>
<keyword evidence="6 7" id="KW-0472">Membrane</keyword>
<feature type="transmembrane region" description="Helical" evidence="7">
    <location>
        <begin position="220"/>
        <end position="242"/>
    </location>
</feature>
<dbReference type="PANTHER" id="PTHR43386">
    <property type="entry name" value="OLIGOPEPTIDE TRANSPORT SYSTEM PERMEASE PROTEIN APPC"/>
    <property type="match status" value="1"/>
</dbReference>
<comment type="caution">
    <text evidence="9">The sequence shown here is derived from an EMBL/GenBank/DDBJ whole genome shotgun (WGS) entry which is preliminary data.</text>
</comment>
<evidence type="ECO:0000256" key="2">
    <source>
        <dbReference type="ARBA" id="ARBA00022448"/>
    </source>
</evidence>
<feature type="transmembrane region" description="Helical" evidence="7">
    <location>
        <begin position="147"/>
        <end position="173"/>
    </location>
</feature>
<keyword evidence="3" id="KW-1003">Cell membrane</keyword>
<dbReference type="InterPro" id="IPR035906">
    <property type="entry name" value="MetI-like_sf"/>
</dbReference>
<protein>
    <submittedName>
        <fullName evidence="9">ABC transporter permease</fullName>
    </submittedName>
</protein>
<evidence type="ECO:0000256" key="6">
    <source>
        <dbReference type="ARBA" id="ARBA00023136"/>
    </source>
</evidence>
<dbReference type="AlphaFoldDB" id="A0A6B1DAD7"/>
<dbReference type="SUPFAM" id="SSF161098">
    <property type="entry name" value="MetI-like"/>
    <property type="match status" value="1"/>
</dbReference>
<keyword evidence="2 7" id="KW-0813">Transport</keyword>
<name>A0A6B1DAD7_9CHLR</name>
<feature type="transmembrane region" description="Helical" evidence="7">
    <location>
        <begin position="262"/>
        <end position="288"/>
    </location>
</feature>
<evidence type="ECO:0000256" key="3">
    <source>
        <dbReference type="ARBA" id="ARBA00022475"/>
    </source>
</evidence>
<sequence length="302" mass="32561">MEERTDSVGQIAALEQPPETIKRGPLAKIRQLRKTSKPVLLAGTILLLVLLSTLFPGVLSPHDPNEIHPELSLSPPSLDFILGTDEFGRDIFSRIIFGTRVAIVISSASVGLAFVIGIPLGLISGLFGGLADGLTMRVMDAVLAFPSLIFTILIVAALGASPFSIIVSIGFLFTPRFARLVRGSVLVLKDVDFVVASRACGAGNSRIMFRTILPNTMAPILIQITLGMALAISIEAGLSYLGLGIQPPTATWGTMLRDAQRYLYLAPWYTLAPGIIIFVVILVLNFFGDRLRDALDPRLKRV</sequence>
<evidence type="ECO:0000256" key="5">
    <source>
        <dbReference type="ARBA" id="ARBA00022989"/>
    </source>
</evidence>
<gene>
    <name evidence="9" type="ORF">F4X14_14925</name>
</gene>
<organism evidence="9">
    <name type="scientific">Caldilineaceae bacterium SB0661_bin_32</name>
    <dbReference type="NCBI Taxonomy" id="2605255"/>
    <lineage>
        <taxon>Bacteria</taxon>
        <taxon>Bacillati</taxon>
        <taxon>Chloroflexota</taxon>
        <taxon>Caldilineae</taxon>
        <taxon>Caldilineales</taxon>
        <taxon>Caldilineaceae</taxon>
    </lineage>
</organism>
<feature type="domain" description="ABC transmembrane type-1" evidence="8">
    <location>
        <begin position="99"/>
        <end position="288"/>
    </location>
</feature>
<feature type="transmembrane region" description="Helical" evidence="7">
    <location>
        <begin position="39"/>
        <end position="59"/>
    </location>
</feature>
<evidence type="ECO:0000256" key="7">
    <source>
        <dbReference type="RuleBase" id="RU363032"/>
    </source>
</evidence>
<dbReference type="PROSITE" id="PS50928">
    <property type="entry name" value="ABC_TM1"/>
    <property type="match status" value="1"/>
</dbReference>
<evidence type="ECO:0000259" key="8">
    <source>
        <dbReference type="PROSITE" id="PS50928"/>
    </source>
</evidence>
<dbReference type="Pfam" id="PF00528">
    <property type="entry name" value="BPD_transp_1"/>
    <property type="match status" value="1"/>
</dbReference>
<keyword evidence="4 7" id="KW-0812">Transmembrane</keyword>
<evidence type="ECO:0000313" key="9">
    <source>
        <dbReference type="EMBL" id="MYC96255.1"/>
    </source>
</evidence>
<reference evidence="9" key="1">
    <citation type="submission" date="2019-09" db="EMBL/GenBank/DDBJ databases">
        <title>Characterisation of the sponge microbiome using genome-centric metagenomics.</title>
        <authorList>
            <person name="Engelberts J.P."/>
            <person name="Robbins S.J."/>
            <person name="De Goeij J.M."/>
            <person name="Aranda M."/>
            <person name="Bell S.C."/>
            <person name="Webster N.S."/>
        </authorList>
    </citation>
    <scope>NUCLEOTIDE SEQUENCE</scope>
    <source>
        <strain evidence="9">SB0661_bin_32</strain>
    </source>
</reference>
<dbReference type="EMBL" id="VXMH01000076">
    <property type="protein sequence ID" value="MYC96255.1"/>
    <property type="molecule type" value="Genomic_DNA"/>
</dbReference>
<keyword evidence="5 7" id="KW-1133">Transmembrane helix</keyword>
<proteinExistence type="inferred from homology"/>
<evidence type="ECO:0000256" key="4">
    <source>
        <dbReference type="ARBA" id="ARBA00022692"/>
    </source>
</evidence>
<accession>A0A6B1DAD7</accession>
<dbReference type="PANTHER" id="PTHR43386:SF25">
    <property type="entry name" value="PEPTIDE ABC TRANSPORTER PERMEASE PROTEIN"/>
    <property type="match status" value="1"/>
</dbReference>
<dbReference type="Gene3D" id="1.10.3720.10">
    <property type="entry name" value="MetI-like"/>
    <property type="match status" value="1"/>
</dbReference>
<dbReference type="GO" id="GO:0055085">
    <property type="term" value="P:transmembrane transport"/>
    <property type="evidence" value="ECO:0007669"/>
    <property type="project" value="InterPro"/>
</dbReference>
<dbReference type="CDD" id="cd06261">
    <property type="entry name" value="TM_PBP2"/>
    <property type="match status" value="1"/>
</dbReference>
<comment type="subcellular location">
    <subcellularLocation>
        <location evidence="1 7">Cell membrane</location>
        <topology evidence="1 7">Multi-pass membrane protein</topology>
    </subcellularLocation>
</comment>
<evidence type="ECO:0000256" key="1">
    <source>
        <dbReference type="ARBA" id="ARBA00004651"/>
    </source>
</evidence>
<dbReference type="InterPro" id="IPR050366">
    <property type="entry name" value="BP-dependent_transpt_permease"/>
</dbReference>
<dbReference type="GO" id="GO:0005886">
    <property type="term" value="C:plasma membrane"/>
    <property type="evidence" value="ECO:0007669"/>
    <property type="project" value="UniProtKB-SubCell"/>
</dbReference>